<dbReference type="PaxDb" id="584708-Apau_0167"/>
<dbReference type="AlphaFoldDB" id="E3CX88"/>
<dbReference type="PANTHER" id="PTHR45228">
    <property type="entry name" value="CYCLIC DI-GMP PHOSPHODIESTERASE TM_0186-RELATED"/>
    <property type="match status" value="1"/>
</dbReference>
<feature type="transmembrane region" description="Helical" evidence="1">
    <location>
        <begin position="12"/>
        <end position="33"/>
    </location>
</feature>
<dbReference type="RefSeq" id="WP_006299748.1">
    <property type="nucleotide sequence ID" value="NZ_CM001022.1"/>
</dbReference>
<organism evidence="3 4">
    <name type="scientific">Aminomonas paucivorans DSM 12260</name>
    <dbReference type="NCBI Taxonomy" id="584708"/>
    <lineage>
        <taxon>Bacteria</taxon>
        <taxon>Thermotogati</taxon>
        <taxon>Synergistota</taxon>
        <taxon>Synergistia</taxon>
        <taxon>Synergistales</taxon>
        <taxon>Synergistaceae</taxon>
        <taxon>Aminomonas</taxon>
    </lineage>
</organism>
<sequence>MKRESFHRISRRWALLFGGVGFLLFLLQGGLLFHNGLEERTKDGDALLLAATHSFSLTLEGELDRASFLAAAPERFASLAGELSLFARLEGDRLVQVIRGHLPRGFRLPGRAGMTDRWVISDLLNPDGVPQFVTVRTFQGNDYLLGVRLNTSGLEPFADENVAPFLTDPRGALLWHDPRDPSGLGVPLDHRGWLDREVLEARTWKEIPLSTGRSVWARTQGVEGARISVLIPVASVLGEAMRFVYPALLLLALMGGLLLAFRRLWNRQVLPEFRGLLDLSQVLESRLAVARDPEEVSASIDDLSKDVQERLDACRMEEAHSVLASLLRALRVLWRQQEEINAFGEEVSAMNASLEESNEFLRKREQIWGQTLRVARLVKGTHQAREEVAHIAETIKDMLGAFGVVVDRLEGDKLVPQAWSGYEEGLPPEPVKVADSLIGRAVREGLVWAEDVRQTPGYLTLHDSVASEVALGLVHMGRAVGGLTVSFQERRPRDEALLETLTPVASVLAGYLDASRAQQEVRDSYDYLARKLQEITGIYHNETEQHLERIGAYCSRIARDLGREQRDVEDLALFARLHDMGKLKVPQEILTKPGALSEEEFRTIQRHTLWGAEIIGDAAWLAMARRICLTHHEKWDGTGYPFGLSGEQIPWEGRIVALADVYDALRSPRSYKPGLPHDEVVRTILRGNDRTRPDHFAPEVLQWFQENHDVMDALYDRYQDLPLG</sequence>
<dbReference type="Gene3D" id="1.10.3210.10">
    <property type="entry name" value="Hypothetical protein af1432"/>
    <property type="match status" value="1"/>
</dbReference>
<dbReference type="Pfam" id="PF13487">
    <property type="entry name" value="HD_5"/>
    <property type="match status" value="1"/>
</dbReference>
<dbReference type="STRING" id="584708.Apau_0167"/>
<reference evidence="3 4" key="1">
    <citation type="journal article" date="2010" name="Stand. Genomic Sci.">
        <title>Non-contiguous finished genome sequence of Aminomonas paucivorans type strain (GLU-3).</title>
        <authorList>
            <person name="Pitluck S."/>
            <person name="Yasawong M."/>
            <person name="Held B."/>
            <person name="Lapidus A."/>
            <person name="Nolan M."/>
            <person name="Copeland A."/>
            <person name="Lucas S."/>
            <person name="Del Rio T.G."/>
            <person name="Tice H."/>
            <person name="Cheng J.F."/>
            <person name="Chertkov O."/>
            <person name="Goodwin L."/>
            <person name="Tapia R."/>
            <person name="Han C."/>
            <person name="Liolios K."/>
            <person name="Ivanova N."/>
            <person name="Mavromatis K."/>
            <person name="Ovchinnikova G."/>
            <person name="Pati A."/>
            <person name="Chen A."/>
            <person name="Palaniappan K."/>
            <person name="Land M."/>
            <person name="Hauser L."/>
            <person name="Chang Y.J."/>
            <person name="Jeffries C.D."/>
            <person name="Pukall R."/>
            <person name="Spring S."/>
            <person name="Rohde M."/>
            <person name="Sikorski J."/>
            <person name="Goker M."/>
            <person name="Woyke T."/>
            <person name="Bristow J."/>
            <person name="Eisen J.A."/>
            <person name="Markowitz V."/>
            <person name="Hugenholtz P."/>
            <person name="Kyrpides N.C."/>
            <person name="Klenk H.P."/>
        </authorList>
    </citation>
    <scope>NUCLEOTIDE SEQUENCE [LARGE SCALE GENOMIC DNA]</scope>
    <source>
        <strain evidence="3 4">DSM 12260</strain>
    </source>
</reference>
<dbReference type="eggNOG" id="COG3437">
    <property type="taxonomic scope" value="Bacteria"/>
</dbReference>
<dbReference type="SUPFAM" id="SSF55781">
    <property type="entry name" value="GAF domain-like"/>
    <property type="match status" value="1"/>
</dbReference>
<dbReference type="InterPro" id="IPR029016">
    <property type="entry name" value="GAF-like_dom_sf"/>
</dbReference>
<evidence type="ECO:0000313" key="3">
    <source>
        <dbReference type="EMBL" id="EFQ22604.1"/>
    </source>
</evidence>
<accession>E3CX88</accession>
<dbReference type="HOGENOM" id="CLU_023162_0_0_0"/>
<dbReference type="PANTHER" id="PTHR45228:SF8">
    <property type="entry name" value="TWO-COMPONENT RESPONSE REGULATOR-RELATED"/>
    <property type="match status" value="1"/>
</dbReference>
<dbReference type="InterPro" id="IPR052020">
    <property type="entry name" value="Cyclic_di-GMP/3'3'-cGAMP_PDE"/>
</dbReference>
<dbReference type="EMBL" id="CM001022">
    <property type="protein sequence ID" value="EFQ22604.1"/>
    <property type="molecule type" value="Genomic_DNA"/>
</dbReference>
<gene>
    <name evidence="3" type="ORF">Apau_0167</name>
</gene>
<keyword evidence="1" id="KW-0472">Membrane</keyword>
<dbReference type="PROSITE" id="PS51832">
    <property type="entry name" value="HD_GYP"/>
    <property type="match status" value="1"/>
</dbReference>
<evidence type="ECO:0000259" key="2">
    <source>
        <dbReference type="PROSITE" id="PS51832"/>
    </source>
</evidence>
<dbReference type="GO" id="GO:0016787">
    <property type="term" value="F:hydrolase activity"/>
    <property type="evidence" value="ECO:0007669"/>
    <property type="project" value="UniProtKB-KW"/>
</dbReference>
<dbReference type="InterPro" id="IPR037522">
    <property type="entry name" value="HD_GYP_dom"/>
</dbReference>
<dbReference type="Proteomes" id="UP000005096">
    <property type="component" value="Chromosome"/>
</dbReference>
<keyword evidence="4" id="KW-1185">Reference proteome</keyword>
<dbReference type="OrthoDB" id="5162at2"/>
<keyword evidence="1" id="KW-0812">Transmembrane</keyword>
<keyword evidence="3" id="KW-0378">Hydrolase</keyword>
<dbReference type="InterPro" id="IPR003607">
    <property type="entry name" value="HD/PDEase_dom"/>
</dbReference>
<dbReference type="SMART" id="SM00471">
    <property type="entry name" value="HDc"/>
    <property type="match status" value="1"/>
</dbReference>
<dbReference type="SUPFAM" id="SSF109604">
    <property type="entry name" value="HD-domain/PDEase-like"/>
    <property type="match status" value="1"/>
</dbReference>
<name>E3CX88_9BACT</name>
<dbReference type="CDD" id="cd00077">
    <property type="entry name" value="HDc"/>
    <property type="match status" value="1"/>
</dbReference>
<evidence type="ECO:0000256" key="1">
    <source>
        <dbReference type="SAM" id="Phobius"/>
    </source>
</evidence>
<protein>
    <submittedName>
        <fullName evidence="3">Metal dependent phosphohydrolase</fullName>
    </submittedName>
</protein>
<dbReference type="Gene3D" id="3.30.450.40">
    <property type="match status" value="1"/>
</dbReference>
<feature type="domain" description="HD-GYP" evidence="2">
    <location>
        <begin position="521"/>
        <end position="720"/>
    </location>
</feature>
<proteinExistence type="predicted"/>
<keyword evidence="1" id="KW-1133">Transmembrane helix</keyword>
<evidence type="ECO:0000313" key="4">
    <source>
        <dbReference type="Proteomes" id="UP000005096"/>
    </source>
</evidence>